<evidence type="ECO:0000256" key="6">
    <source>
        <dbReference type="PROSITE-ProRule" id="PRU01373"/>
    </source>
</evidence>
<dbReference type="PROSITE" id="PS52029">
    <property type="entry name" value="LD_TPASE"/>
    <property type="match status" value="1"/>
</dbReference>
<dbReference type="InterPro" id="IPR050979">
    <property type="entry name" value="LD-transpeptidase"/>
</dbReference>
<dbReference type="InterPro" id="IPR038063">
    <property type="entry name" value="Transpep_catalytic_dom"/>
</dbReference>
<dbReference type="GO" id="GO:0005576">
    <property type="term" value="C:extracellular region"/>
    <property type="evidence" value="ECO:0007669"/>
    <property type="project" value="TreeGrafter"/>
</dbReference>
<dbReference type="CDD" id="cd16913">
    <property type="entry name" value="YkuD_like"/>
    <property type="match status" value="1"/>
</dbReference>
<keyword evidence="5 6" id="KW-0961">Cell wall biogenesis/degradation</keyword>
<dbReference type="Gene3D" id="2.40.440.10">
    <property type="entry name" value="L,D-transpeptidase catalytic domain-like"/>
    <property type="match status" value="1"/>
</dbReference>
<feature type="transmembrane region" description="Helical" evidence="8">
    <location>
        <begin position="219"/>
        <end position="239"/>
    </location>
</feature>
<organism evidence="10 11">
    <name type="scientific">Thermoleophilum album</name>
    <dbReference type="NCBI Taxonomy" id="29539"/>
    <lineage>
        <taxon>Bacteria</taxon>
        <taxon>Bacillati</taxon>
        <taxon>Actinomycetota</taxon>
        <taxon>Thermoleophilia</taxon>
        <taxon>Thermoleophilales</taxon>
        <taxon>Thermoleophilaceae</taxon>
        <taxon>Thermoleophilum</taxon>
    </lineage>
</organism>
<keyword evidence="4 6" id="KW-0573">Peptidoglycan synthesis</keyword>
<evidence type="ECO:0000256" key="2">
    <source>
        <dbReference type="ARBA" id="ARBA00022679"/>
    </source>
</evidence>
<dbReference type="RefSeq" id="WP_093115843.1">
    <property type="nucleotide sequence ID" value="NZ_FNWJ01000001.1"/>
</dbReference>
<gene>
    <name evidence="10" type="ORF">SAMN02745716_0458</name>
</gene>
<feature type="compositionally biased region" description="Polar residues" evidence="7">
    <location>
        <begin position="149"/>
        <end position="162"/>
    </location>
</feature>
<evidence type="ECO:0000256" key="3">
    <source>
        <dbReference type="ARBA" id="ARBA00022960"/>
    </source>
</evidence>
<reference evidence="11" key="1">
    <citation type="submission" date="2016-10" db="EMBL/GenBank/DDBJ databases">
        <authorList>
            <person name="Varghese N."/>
            <person name="Submissions S."/>
        </authorList>
    </citation>
    <scope>NUCLEOTIDE SEQUENCE [LARGE SCALE GENOMIC DNA]</scope>
    <source>
        <strain evidence="11">ATCC 35263</strain>
    </source>
</reference>
<dbReference type="GO" id="GO:0016740">
    <property type="term" value="F:transferase activity"/>
    <property type="evidence" value="ECO:0007669"/>
    <property type="project" value="UniProtKB-KW"/>
</dbReference>
<evidence type="ECO:0000256" key="4">
    <source>
        <dbReference type="ARBA" id="ARBA00022984"/>
    </source>
</evidence>
<feature type="domain" description="L,D-TPase catalytic" evidence="9">
    <location>
        <begin position="352"/>
        <end position="473"/>
    </location>
</feature>
<evidence type="ECO:0000256" key="8">
    <source>
        <dbReference type="SAM" id="Phobius"/>
    </source>
</evidence>
<feature type="region of interest" description="Disordered" evidence="7">
    <location>
        <begin position="95"/>
        <end position="201"/>
    </location>
</feature>
<dbReference type="GO" id="GO:0018104">
    <property type="term" value="P:peptidoglycan-protein cross-linking"/>
    <property type="evidence" value="ECO:0007669"/>
    <property type="project" value="TreeGrafter"/>
</dbReference>
<proteinExistence type="predicted"/>
<sequence>MLVSAEKLATALDALDPRHVEVLELSLRRRVPDHSLARILGCPIADVARRRALAIDELAAILELERGEELGAVLASLLEPDSWNELDRLRRSRDLADETAEPTTKESASPRPWQGAGRGRFEAEGSAAPVVPLRTRGPEDGRDEPAKRTTATDQGSASQGALSETADPRSVRTLAEGQEPQPPHGGRPGEPASATTAQSYADYEPSATRWPFAMRLSPLLLGLGAVIGLTLAVAALLLLRGGSDSRQVAQAPDQPRRFVPQGGGPLALPFPSDPSQGECYGTLALDRATSLRSAPNGRVIAQIGRRTEWGSPRVLSIVAVRGDWLGVLAPELRNGEVGWVRRNAGRIGCVRWSLHVDLSRRLLVVRRSGTPVRKIRVGVGRPQNPTPIGRFAVTDRLRVADRGSPYGCCVLALTGHQPRLPPGWPGGDRLAIHATTDPSSIGRAVSLGCLRAQPSAMRWLIRKVPLGTPVFIHR</sequence>
<feature type="compositionally biased region" description="Basic and acidic residues" evidence="7">
    <location>
        <begin position="136"/>
        <end position="147"/>
    </location>
</feature>
<dbReference type="STRING" id="29539.SAMN02745716_0458"/>
<evidence type="ECO:0000256" key="1">
    <source>
        <dbReference type="ARBA" id="ARBA00004752"/>
    </source>
</evidence>
<dbReference type="GO" id="GO:0008360">
    <property type="term" value="P:regulation of cell shape"/>
    <property type="evidence" value="ECO:0007669"/>
    <property type="project" value="UniProtKB-UniRule"/>
</dbReference>
<evidence type="ECO:0000259" key="9">
    <source>
        <dbReference type="PROSITE" id="PS52029"/>
    </source>
</evidence>
<dbReference type="AlphaFoldDB" id="A0A1H6FIB9"/>
<accession>A0A1H6FIB9</accession>
<dbReference type="GO" id="GO:0071555">
    <property type="term" value="P:cell wall organization"/>
    <property type="evidence" value="ECO:0007669"/>
    <property type="project" value="UniProtKB-UniRule"/>
</dbReference>
<protein>
    <submittedName>
        <fullName evidence="10">L,D-transpeptidase catalytic domain</fullName>
    </submittedName>
</protein>
<keyword evidence="11" id="KW-1185">Reference proteome</keyword>
<keyword evidence="3 6" id="KW-0133">Cell shape</keyword>
<dbReference type="Pfam" id="PF03734">
    <property type="entry name" value="YkuD"/>
    <property type="match status" value="1"/>
</dbReference>
<keyword evidence="2" id="KW-0808">Transferase</keyword>
<feature type="active site" description="Proton donor/acceptor" evidence="6">
    <location>
        <position position="433"/>
    </location>
</feature>
<evidence type="ECO:0000256" key="7">
    <source>
        <dbReference type="SAM" id="MobiDB-lite"/>
    </source>
</evidence>
<dbReference type="Gene3D" id="1.10.10.10">
    <property type="entry name" value="Winged helix-like DNA-binding domain superfamily/Winged helix DNA-binding domain"/>
    <property type="match status" value="1"/>
</dbReference>
<comment type="pathway">
    <text evidence="1 6">Cell wall biogenesis; peptidoglycan biosynthesis.</text>
</comment>
<evidence type="ECO:0000313" key="11">
    <source>
        <dbReference type="Proteomes" id="UP000222056"/>
    </source>
</evidence>
<dbReference type="SUPFAM" id="SSF141523">
    <property type="entry name" value="L,D-transpeptidase catalytic domain-like"/>
    <property type="match status" value="1"/>
</dbReference>
<dbReference type="OrthoDB" id="5243103at2"/>
<evidence type="ECO:0000313" key="10">
    <source>
        <dbReference type="EMBL" id="SEH10589.1"/>
    </source>
</evidence>
<feature type="active site" description="Nucleophile" evidence="6">
    <location>
        <position position="449"/>
    </location>
</feature>
<name>A0A1H6FIB9_THEAL</name>
<dbReference type="UniPathway" id="UPA00219"/>
<dbReference type="InterPro" id="IPR005490">
    <property type="entry name" value="LD_TPept_cat_dom"/>
</dbReference>
<keyword evidence="8" id="KW-0472">Membrane</keyword>
<dbReference type="InterPro" id="IPR036388">
    <property type="entry name" value="WH-like_DNA-bd_sf"/>
</dbReference>
<dbReference type="PANTHER" id="PTHR30582">
    <property type="entry name" value="L,D-TRANSPEPTIDASE"/>
    <property type="match status" value="1"/>
</dbReference>
<evidence type="ECO:0000256" key="5">
    <source>
        <dbReference type="ARBA" id="ARBA00023316"/>
    </source>
</evidence>
<dbReference type="GO" id="GO:0071972">
    <property type="term" value="F:peptidoglycan L,D-transpeptidase activity"/>
    <property type="evidence" value="ECO:0007669"/>
    <property type="project" value="TreeGrafter"/>
</dbReference>
<dbReference type="EMBL" id="FNWJ01000001">
    <property type="protein sequence ID" value="SEH10589.1"/>
    <property type="molecule type" value="Genomic_DNA"/>
</dbReference>
<keyword evidence="8" id="KW-0812">Transmembrane</keyword>
<keyword evidence="8" id="KW-1133">Transmembrane helix</keyword>
<dbReference type="Proteomes" id="UP000222056">
    <property type="component" value="Unassembled WGS sequence"/>
</dbReference>